<dbReference type="InterPro" id="IPR036390">
    <property type="entry name" value="WH_DNA-bd_sf"/>
</dbReference>
<dbReference type="Pfam" id="PF03466">
    <property type="entry name" value="LysR_substrate"/>
    <property type="match status" value="1"/>
</dbReference>
<dbReference type="InterPro" id="IPR005119">
    <property type="entry name" value="LysR_subst-bd"/>
</dbReference>
<evidence type="ECO:0000256" key="3">
    <source>
        <dbReference type="ARBA" id="ARBA00023125"/>
    </source>
</evidence>
<dbReference type="EMBL" id="VLKH01000001">
    <property type="protein sequence ID" value="TWH83403.1"/>
    <property type="molecule type" value="Genomic_DNA"/>
</dbReference>
<dbReference type="PRINTS" id="PR00039">
    <property type="entry name" value="HTHLYSR"/>
</dbReference>
<dbReference type="AlphaFoldDB" id="A0A562JKD4"/>
<comment type="similarity">
    <text evidence="1">Belongs to the LysR transcriptional regulatory family.</text>
</comment>
<dbReference type="PANTHER" id="PTHR30419:SF8">
    <property type="entry name" value="NITROGEN ASSIMILATION TRANSCRIPTIONAL ACTIVATOR-RELATED"/>
    <property type="match status" value="1"/>
</dbReference>
<gene>
    <name evidence="6" type="ORF">LY60_00007</name>
</gene>
<accession>A0A562JKD4</accession>
<comment type="caution">
    <text evidence="6">The sequence shown here is derived from an EMBL/GenBank/DDBJ whole genome shotgun (WGS) entry which is preliminary data.</text>
</comment>
<evidence type="ECO:0000259" key="5">
    <source>
        <dbReference type="PROSITE" id="PS50931"/>
    </source>
</evidence>
<evidence type="ECO:0000256" key="1">
    <source>
        <dbReference type="ARBA" id="ARBA00009437"/>
    </source>
</evidence>
<keyword evidence="7" id="KW-1185">Reference proteome</keyword>
<evidence type="ECO:0000313" key="7">
    <source>
        <dbReference type="Proteomes" id="UP000315343"/>
    </source>
</evidence>
<dbReference type="Gene3D" id="1.10.10.10">
    <property type="entry name" value="Winged helix-like DNA-binding domain superfamily/Winged helix DNA-binding domain"/>
    <property type="match status" value="1"/>
</dbReference>
<name>A0A562JKD4_9FIRM</name>
<dbReference type="Pfam" id="PF00126">
    <property type="entry name" value="HTH_1"/>
    <property type="match status" value="1"/>
</dbReference>
<dbReference type="PROSITE" id="PS50931">
    <property type="entry name" value="HTH_LYSR"/>
    <property type="match status" value="1"/>
</dbReference>
<dbReference type="PANTHER" id="PTHR30419">
    <property type="entry name" value="HTH-TYPE TRANSCRIPTIONAL REGULATOR YBHD"/>
    <property type="match status" value="1"/>
</dbReference>
<keyword evidence="2" id="KW-0805">Transcription regulation</keyword>
<dbReference type="GO" id="GO:0005829">
    <property type="term" value="C:cytosol"/>
    <property type="evidence" value="ECO:0007669"/>
    <property type="project" value="TreeGrafter"/>
</dbReference>
<dbReference type="SUPFAM" id="SSF46785">
    <property type="entry name" value="Winged helix' DNA-binding domain"/>
    <property type="match status" value="1"/>
</dbReference>
<dbReference type="OrthoDB" id="9785745at2"/>
<dbReference type="GO" id="GO:0003677">
    <property type="term" value="F:DNA binding"/>
    <property type="evidence" value="ECO:0007669"/>
    <property type="project" value="UniProtKB-KW"/>
</dbReference>
<dbReference type="InterPro" id="IPR036388">
    <property type="entry name" value="WH-like_DNA-bd_sf"/>
</dbReference>
<evidence type="ECO:0000256" key="4">
    <source>
        <dbReference type="ARBA" id="ARBA00023163"/>
    </source>
</evidence>
<dbReference type="InterPro" id="IPR000847">
    <property type="entry name" value="LysR_HTH_N"/>
</dbReference>
<proteinExistence type="inferred from homology"/>
<keyword evidence="4" id="KW-0804">Transcription</keyword>
<protein>
    <submittedName>
        <fullName evidence="6">DNA-binding transcriptional LysR family regulator</fullName>
    </submittedName>
</protein>
<dbReference type="InterPro" id="IPR050950">
    <property type="entry name" value="HTH-type_LysR_regulators"/>
</dbReference>
<dbReference type="CDD" id="cd05466">
    <property type="entry name" value="PBP2_LTTR_substrate"/>
    <property type="match status" value="1"/>
</dbReference>
<evidence type="ECO:0000256" key="2">
    <source>
        <dbReference type="ARBA" id="ARBA00023015"/>
    </source>
</evidence>
<keyword evidence="3 6" id="KW-0238">DNA-binding</keyword>
<dbReference type="GO" id="GO:0003700">
    <property type="term" value="F:DNA-binding transcription factor activity"/>
    <property type="evidence" value="ECO:0007669"/>
    <property type="project" value="InterPro"/>
</dbReference>
<dbReference type="SUPFAM" id="SSF53850">
    <property type="entry name" value="Periplasmic binding protein-like II"/>
    <property type="match status" value="1"/>
</dbReference>
<reference evidence="6 7" key="1">
    <citation type="submission" date="2019-07" db="EMBL/GenBank/DDBJ databases">
        <title>Genomic Encyclopedia of Type Strains, Phase I: the one thousand microbial genomes (KMG-I) project.</title>
        <authorList>
            <person name="Kyrpides N."/>
        </authorList>
    </citation>
    <scope>NUCLEOTIDE SEQUENCE [LARGE SCALE GENOMIC DNA]</scope>
    <source>
        <strain evidence="6 7">DSM 13558</strain>
    </source>
</reference>
<evidence type="ECO:0000313" key="6">
    <source>
        <dbReference type="EMBL" id="TWH83403.1"/>
    </source>
</evidence>
<feature type="domain" description="HTH lysR-type" evidence="5">
    <location>
        <begin position="1"/>
        <end position="58"/>
    </location>
</feature>
<dbReference type="Gene3D" id="3.40.190.290">
    <property type="match status" value="1"/>
</dbReference>
<dbReference type="Proteomes" id="UP000315343">
    <property type="component" value="Unassembled WGS sequence"/>
</dbReference>
<organism evidence="6 7">
    <name type="scientific">Sedimentibacter saalensis</name>
    <dbReference type="NCBI Taxonomy" id="130788"/>
    <lineage>
        <taxon>Bacteria</taxon>
        <taxon>Bacillati</taxon>
        <taxon>Bacillota</taxon>
        <taxon>Tissierellia</taxon>
        <taxon>Sedimentibacter</taxon>
    </lineage>
</organism>
<dbReference type="RefSeq" id="WP_145078254.1">
    <property type="nucleotide sequence ID" value="NZ_VLKH01000001.1"/>
</dbReference>
<dbReference type="FunFam" id="1.10.10.10:FF:000001">
    <property type="entry name" value="LysR family transcriptional regulator"/>
    <property type="match status" value="1"/>
</dbReference>
<sequence length="297" mass="33930">MEIRNLNTFLKVAALQNFTQASRELGYSQSNVSAQIQQLEREVGAQLFNRIGKNISLTQYGEELLPYAQQIVSTSLRMENFLKSDEELGGTVRIGVVESLFELLMEDTLIRFHQRFPRVKVELDVDATATLKDCLQNGILDAACLIDDPLSKTEWRCWHAVNIPVVVIANPSHPFSERHEIKLEELAGQEFVLMEESAPYSVNFQRIMAEHQIELKPFLKLQSTHMAKRLVEREQFLSLLPLYAVQSAVEQGHIKVLQIPELTQMQAVQVVLHNNKVVTPQVEGFMEELRTVIRHKA</sequence>